<feature type="non-terminal residue" evidence="1">
    <location>
        <position position="1"/>
    </location>
</feature>
<gene>
    <name evidence="1" type="ORF">CRT60_13160</name>
</gene>
<dbReference type="EMBL" id="PDKW01000040">
    <property type="protein sequence ID" value="PGH57381.1"/>
    <property type="molecule type" value="Genomic_DNA"/>
</dbReference>
<sequence>DAIAEAAFDDQCTGANPRYPLVAEIRQLLIDSYYGRAYVEPAGEHTPAGLTVVGQKTAAE</sequence>
<keyword evidence="2" id="KW-1185">Reference proteome</keyword>
<reference evidence="2" key="1">
    <citation type="submission" date="2017-10" db="EMBL/GenBank/DDBJ databases">
        <authorList>
            <person name="Kravchenko I.K."/>
            <person name="Grouzdev D.S."/>
        </authorList>
    </citation>
    <scope>NUCLEOTIDE SEQUENCE [LARGE SCALE GENOMIC DNA]</scope>
    <source>
        <strain evidence="2">B2</strain>
    </source>
</reference>
<comment type="caution">
    <text evidence="1">The sequence shown here is derived from an EMBL/GenBank/DDBJ whole genome shotgun (WGS) entry which is preliminary data.</text>
</comment>
<organism evidence="1 2">
    <name type="scientific">Azospirillum palustre</name>
    <dbReference type="NCBI Taxonomy" id="2044885"/>
    <lineage>
        <taxon>Bacteria</taxon>
        <taxon>Pseudomonadati</taxon>
        <taxon>Pseudomonadota</taxon>
        <taxon>Alphaproteobacteria</taxon>
        <taxon>Rhodospirillales</taxon>
        <taxon>Azospirillaceae</taxon>
        <taxon>Azospirillum</taxon>
    </lineage>
</organism>
<protein>
    <recommendedName>
        <fullName evidence="3">Bifunctional acetaldehyde-CoA/alcohol dehydrogenase</fullName>
    </recommendedName>
</protein>
<evidence type="ECO:0000313" key="1">
    <source>
        <dbReference type="EMBL" id="PGH57381.1"/>
    </source>
</evidence>
<dbReference type="RefSeq" id="WP_143273252.1">
    <property type="nucleotide sequence ID" value="NZ_PDKW01000040.1"/>
</dbReference>
<dbReference type="AlphaFoldDB" id="A0A2B8BHI7"/>
<accession>A0A2B8BHI7</accession>
<name>A0A2B8BHI7_9PROT</name>
<proteinExistence type="predicted"/>
<evidence type="ECO:0008006" key="3">
    <source>
        <dbReference type="Google" id="ProtNLM"/>
    </source>
</evidence>
<dbReference type="OrthoDB" id="9801156at2"/>
<evidence type="ECO:0000313" key="2">
    <source>
        <dbReference type="Proteomes" id="UP000225379"/>
    </source>
</evidence>
<dbReference type="SUPFAM" id="SSF56796">
    <property type="entry name" value="Dehydroquinate synthase-like"/>
    <property type="match status" value="1"/>
</dbReference>
<dbReference type="Proteomes" id="UP000225379">
    <property type="component" value="Unassembled WGS sequence"/>
</dbReference>